<evidence type="ECO:0000256" key="1">
    <source>
        <dbReference type="SAM" id="MobiDB-lite"/>
    </source>
</evidence>
<evidence type="ECO:0000313" key="2">
    <source>
        <dbReference type="Proteomes" id="UP000887572"/>
    </source>
</evidence>
<organism evidence="2 3">
    <name type="scientific">Globodera rostochiensis</name>
    <name type="common">Golden nematode worm</name>
    <name type="synonym">Heterodera rostochiensis</name>
    <dbReference type="NCBI Taxonomy" id="31243"/>
    <lineage>
        <taxon>Eukaryota</taxon>
        <taxon>Metazoa</taxon>
        <taxon>Ecdysozoa</taxon>
        <taxon>Nematoda</taxon>
        <taxon>Chromadorea</taxon>
        <taxon>Rhabditida</taxon>
        <taxon>Tylenchina</taxon>
        <taxon>Tylenchomorpha</taxon>
        <taxon>Tylenchoidea</taxon>
        <taxon>Heteroderidae</taxon>
        <taxon>Heteroderinae</taxon>
        <taxon>Globodera</taxon>
    </lineage>
</organism>
<protein>
    <submittedName>
        <fullName evidence="3">Uncharacterized protein</fullName>
    </submittedName>
</protein>
<feature type="compositionally biased region" description="Basic and acidic residues" evidence="1">
    <location>
        <begin position="224"/>
        <end position="233"/>
    </location>
</feature>
<proteinExistence type="predicted"/>
<feature type="region of interest" description="Disordered" evidence="1">
    <location>
        <begin position="178"/>
        <end position="200"/>
    </location>
</feature>
<dbReference type="WBParaSite" id="Gr19_v10_g1873.t2">
    <property type="protein sequence ID" value="Gr19_v10_g1873.t2"/>
    <property type="gene ID" value="Gr19_v10_g1873"/>
</dbReference>
<feature type="region of interest" description="Disordered" evidence="1">
    <location>
        <begin position="218"/>
        <end position="238"/>
    </location>
</feature>
<dbReference type="AlphaFoldDB" id="A0A914HIX3"/>
<feature type="compositionally biased region" description="Basic and acidic residues" evidence="1">
    <location>
        <begin position="189"/>
        <end position="199"/>
    </location>
</feature>
<evidence type="ECO:0000313" key="3">
    <source>
        <dbReference type="WBParaSite" id="Gr19_v10_g1873.t2"/>
    </source>
</evidence>
<sequence length="279" mass="31854">MTSSINYGFFGLKIRNIHKMVEINLPTWKLPYFIYLENRKELEQENALDLLGEAVEKNNFPVHEAIELTSNFVLEKQKFCDEKPQHFRDNMLRYAHGIQADIDPQKELQQIISAIIEELEEMLQNGTDMVFRNVNGYGRITDMRFWGRTDTKIRIRAHAWFRLLSPRSEFRPITTFAHPRITPRGAPGHPDRPHQRDRGGAVSAQLCADHQFCSPLLGNGTVQRPHEQREEARSFPTRSPCCPFWSGTQLAGTQLAETQLAGTQLAGTQLAGTQLAGRS</sequence>
<reference evidence="3" key="1">
    <citation type="submission" date="2022-11" db="UniProtKB">
        <authorList>
            <consortium name="WormBaseParasite"/>
        </authorList>
    </citation>
    <scope>IDENTIFICATION</scope>
</reference>
<name>A0A914HIX3_GLORO</name>
<keyword evidence="2" id="KW-1185">Reference proteome</keyword>
<accession>A0A914HIX3</accession>
<dbReference type="Proteomes" id="UP000887572">
    <property type="component" value="Unplaced"/>
</dbReference>